<dbReference type="Gene3D" id="3.30.505.10">
    <property type="entry name" value="SH2 domain"/>
    <property type="match status" value="1"/>
</dbReference>
<organism evidence="4 5">
    <name type="scientific">Bugula neritina</name>
    <name type="common">Brown bryozoan</name>
    <name type="synonym">Sertularia neritina</name>
    <dbReference type="NCBI Taxonomy" id="10212"/>
    <lineage>
        <taxon>Eukaryota</taxon>
        <taxon>Metazoa</taxon>
        <taxon>Spiralia</taxon>
        <taxon>Lophotrochozoa</taxon>
        <taxon>Bryozoa</taxon>
        <taxon>Gymnolaemata</taxon>
        <taxon>Cheilostomatida</taxon>
        <taxon>Flustrina</taxon>
        <taxon>Buguloidea</taxon>
        <taxon>Bugulidae</taxon>
        <taxon>Bugula</taxon>
    </lineage>
</organism>
<dbReference type="SUPFAM" id="SSF55550">
    <property type="entry name" value="SH2 domain"/>
    <property type="match status" value="1"/>
</dbReference>
<evidence type="ECO:0000256" key="2">
    <source>
        <dbReference type="SAM" id="MobiDB-lite"/>
    </source>
</evidence>
<comment type="caution">
    <text evidence="4">The sequence shown here is derived from an EMBL/GenBank/DDBJ whole genome shotgun (WGS) entry which is preliminary data.</text>
</comment>
<gene>
    <name evidence="4" type="ORF">EB796_017592</name>
</gene>
<dbReference type="InterPro" id="IPR036860">
    <property type="entry name" value="SH2_dom_sf"/>
</dbReference>
<feature type="compositionally biased region" description="Polar residues" evidence="2">
    <location>
        <begin position="65"/>
        <end position="78"/>
    </location>
</feature>
<dbReference type="CDD" id="cd00173">
    <property type="entry name" value="SH2"/>
    <property type="match status" value="1"/>
</dbReference>
<dbReference type="OrthoDB" id="10013007at2759"/>
<evidence type="ECO:0000259" key="3">
    <source>
        <dbReference type="PROSITE" id="PS50001"/>
    </source>
</evidence>
<dbReference type="EMBL" id="VXIV02002617">
    <property type="protein sequence ID" value="KAF6024102.1"/>
    <property type="molecule type" value="Genomic_DNA"/>
</dbReference>
<dbReference type="Proteomes" id="UP000593567">
    <property type="component" value="Unassembled WGS sequence"/>
</dbReference>
<evidence type="ECO:0000313" key="5">
    <source>
        <dbReference type="Proteomes" id="UP000593567"/>
    </source>
</evidence>
<name>A0A7J7JCU8_BUGNE</name>
<sequence>MMGRPLPLTPPTDGYCIDSRPHTPLRYQNDSPFVTTSRAGTGSTNHTKRHFVILIIPELTNSVSRSFTKSPSSQLETQSADDKQRNAEELLKQVPWFQPKLNREEVLQKLSKEDLGSFIIRESSTHTSCFALSVKVPKFNNPSGIAHYIIHRTPSQGFKIKVCDFENNLVTSDWFLLAGFGEGVEQSLFLSDSPHDNAELLPCTLKVPPPPRSADRVHFQGQHSSRGSSSPSPSLISKPTTLINQIELFTA</sequence>
<feature type="region of interest" description="Disordered" evidence="2">
    <location>
        <begin position="65"/>
        <end position="84"/>
    </location>
</feature>
<dbReference type="PANTHER" id="PTHR15832:SF2">
    <property type="entry name" value="SH2 DOMAIN-CONTAINING PROTEIN"/>
    <property type="match status" value="1"/>
</dbReference>
<dbReference type="SMART" id="SM00252">
    <property type="entry name" value="SH2"/>
    <property type="match status" value="1"/>
</dbReference>
<dbReference type="InterPro" id="IPR000980">
    <property type="entry name" value="SH2"/>
</dbReference>
<dbReference type="Pfam" id="PF00017">
    <property type="entry name" value="SH2"/>
    <property type="match status" value="1"/>
</dbReference>
<accession>A0A7J7JCU8</accession>
<feature type="region of interest" description="Disordered" evidence="2">
    <location>
        <begin position="212"/>
        <end position="237"/>
    </location>
</feature>
<dbReference type="PROSITE" id="PS50001">
    <property type="entry name" value="SH2"/>
    <property type="match status" value="1"/>
</dbReference>
<protein>
    <recommendedName>
        <fullName evidence="3">SH2 domain-containing protein</fullName>
    </recommendedName>
</protein>
<proteinExistence type="predicted"/>
<feature type="domain" description="SH2" evidence="3">
    <location>
        <begin position="96"/>
        <end position="160"/>
    </location>
</feature>
<feature type="region of interest" description="Disordered" evidence="2">
    <location>
        <begin position="1"/>
        <end position="31"/>
    </location>
</feature>
<feature type="compositionally biased region" description="Low complexity" evidence="2">
    <location>
        <begin position="224"/>
        <end position="237"/>
    </location>
</feature>
<dbReference type="AlphaFoldDB" id="A0A7J7JCU8"/>
<evidence type="ECO:0000313" key="4">
    <source>
        <dbReference type="EMBL" id="KAF6024102.1"/>
    </source>
</evidence>
<reference evidence="4" key="1">
    <citation type="submission" date="2020-06" db="EMBL/GenBank/DDBJ databases">
        <title>Draft genome of Bugula neritina, a colonial animal packing powerful symbionts and potential medicines.</title>
        <authorList>
            <person name="Rayko M."/>
        </authorList>
    </citation>
    <scope>NUCLEOTIDE SEQUENCE [LARGE SCALE GENOMIC DNA]</scope>
    <source>
        <strain evidence="4">Kwan_BN1</strain>
    </source>
</reference>
<evidence type="ECO:0000256" key="1">
    <source>
        <dbReference type="PROSITE-ProRule" id="PRU00191"/>
    </source>
</evidence>
<keyword evidence="5" id="KW-1185">Reference proteome</keyword>
<dbReference type="PANTHER" id="PTHR15832">
    <property type="entry name" value="SHC (SRC HOMOLOGY DOMAIN C-TERMINAL) ADAPTOR HOMOLOG"/>
    <property type="match status" value="1"/>
</dbReference>
<keyword evidence="1" id="KW-0727">SH2 domain</keyword>